<proteinExistence type="predicted"/>
<keyword evidence="2" id="KW-1133">Transmembrane helix</keyword>
<evidence type="ECO:0000256" key="2">
    <source>
        <dbReference type="SAM" id="Phobius"/>
    </source>
</evidence>
<comment type="caution">
    <text evidence="3">The sequence shown here is derived from an EMBL/GenBank/DDBJ whole genome shotgun (WGS) entry which is preliminary data.</text>
</comment>
<reference evidence="3 4" key="1">
    <citation type="journal article" date="2016" name="Genome Biol. Evol.">
        <title>Divergent and convergent evolution of fungal pathogenicity.</title>
        <authorList>
            <person name="Shang Y."/>
            <person name="Xiao G."/>
            <person name="Zheng P."/>
            <person name="Cen K."/>
            <person name="Zhan S."/>
            <person name="Wang C."/>
        </authorList>
    </citation>
    <scope>NUCLEOTIDE SEQUENCE [LARGE SCALE GENOMIC DNA]</scope>
    <source>
        <strain evidence="3 4">RCEF 264</strain>
    </source>
</reference>
<dbReference type="STRING" id="1081102.A0A167SR38"/>
<feature type="transmembrane region" description="Helical" evidence="2">
    <location>
        <begin position="21"/>
        <end position="43"/>
    </location>
</feature>
<evidence type="ECO:0000256" key="1">
    <source>
        <dbReference type="SAM" id="MobiDB-lite"/>
    </source>
</evidence>
<keyword evidence="2" id="KW-0472">Membrane</keyword>
<feature type="compositionally biased region" description="Low complexity" evidence="1">
    <location>
        <begin position="227"/>
        <end position="237"/>
    </location>
</feature>
<dbReference type="OrthoDB" id="5211263at2759"/>
<gene>
    <name evidence="3" type="ORF">SPI_06049</name>
</gene>
<dbReference type="Proteomes" id="UP000076874">
    <property type="component" value="Unassembled WGS sequence"/>
</dbReference>
<feature type="transmembrane region" description="Helical" evidence="2">
    <location>
        <begin position="130"/>
        <end position="153"/>
    </location>
</feature>
<dbReference type="AlphaFoldDB" id="A0A167SR38"/>
<feature type="compositionally biased region" description="Basic and acidic residues" evidence="1">
    <location>
        <begin position="371"/>
        <end position="389"/>
    </location>
</feature>
<keyword evidence="2" id="KW-0812">Transmembrane</keyword>
<organism evidence="3 4">
    <name type="scientific">Niveomyces insectorum RCEF 264</name>
    <dbReference type="NCBI Taxonomy" id="1081102"/>
    <lineage>
        <taxon>Eukaryota</taxon>
        <taxon>Fungi</taxon>
        <taxon>Dikarya</taxon>
        <taxon>Ascomycota</taxon>
        <taxon>Pezizomycotina</taxon>
        <taxon>Sordariomycetes</taxon>
        <taxon>Hypocreomycetidae</taxon>
        <taxon>Hypocreales</taxon>
        <taxon>Cordycipitaceae</taxon>
        <taxon>Niveomyces</taxon>
    </lineage>
</organism>
<feature type="transmembrane region" description="Helical" evidence="2">
    <location>
        <begin position="63"/>
        <end position="82"/>
    </location>
</feature>
<feature type="transmembrane region" description="Helical" evidence="2">
    <location>
        <begin position="94"/>
        <end position="118"/>
    </location>
</feature>
<dbReference type="EMBL" id="AZHD01000010">
    <property type="protein sequence ID" value="OAA59851.1"/>
    <property type="molecule type" value="Genomic_DNA"/>
</dbReference>
<protein>
    <submittedName>
        <fullName evidence="3">Uncharacterized protein</fullName>
    </submittedName>
</protein>
<feature type="region of interest" description="Disordered" evidence="1">
    <location>
        <begin position="343"/>
        <end position="417"/>
    </location>
</feature>
<accession>A0A167SR38</accession>
<name>A0A167SR38_9HYPO</name>
<evidence type="ECO:0000313" key="4">
    <source>
        <dbReference type="Proteomes" id="UP000076874"/>
    </source>
</evidence>
<keyword evidence="4" id="KW-1185">Reference proteome</keyword>
<evidence type="ECO:0000313" key="3">
    <source>
        <dbReference type="EMBL" id="OAA59851.1"/>
    </source>
</evidence>
<feature type="region of interest" description="Disordered" evidence="1">
    <location>
        <begin position="207"/>
        <end position="249"/>
    </location>
</feature>
<sequence length="417" mass="44875">MAFHLNHAQFERARWRRSLLLPAWTVQIALLLGLLGIFSYRLAETIEHYEENDKKGKVPLVEFVWECTNVGFSVVSLVLTIMEVAKLFSETLTPFFLLASHIVKMTCAFANLALDIVVYTQRSEGNWSSIGLAIDVGLLSVMLALGIYSIVAFRRLSLYDDYQPTANVKAFGFGSRYDEIRAGDSGGAGGDGGIYNGDVFLRSAPYNDAPTSLPSQGDHDFSRSVASSSTPTPQPSTGAGDGHGIYNREHDRQFGQPSAALSKEDIDRAIGAELWGDAGSSHGAVERSKSVVGTGVVPSQTAVSASPHSYFNRTVSWTVEHESVSTPVSTTDGKSIATIVEETGHGADADDDDDEEAGTLTHGRYQTAGANEDRVLLLGHSREPSRDGDISDDDERDVTHQTPGPGPDGSHQGHMAS</sequence>